<keyword evidence="4" id="KW-0378">Hydrolase</keyword>
<dbReference type="PANTHER" id="PTHR11022">
    <property type="entry name" value="PEPTIDOGLYCAN RECOGNITION PROTEIN"/>
    <property type="match status" value="1"/>
</dbReference>
<dbReference type="RefSeq" id="WP_164628399.1">
    <property type="nucleotide sequence ID" value="NZ_JAAIVJ010000027.1"/>
</dbReference>
<dbReference type="EMBL" id="JAAIVJ010000027">
    <property type="protein sequence ID" value="NEY92251.1"/>
    <property type="molecule type" value="Genomic_DNA"/>
</dbReference>
<sequence>MIYQGKARYPVTEIILHCADTRPDWMAGRPLAEKVAEIQRWHVQERGWRDIGYHWVIDRDGAVAPGRRETEIGAHVEGHNRGTIGICLLGGYGAKADDPFERNFTPAQAVAARRLIGAIKGRAAIQKVSGHNNYAMKACPGFRGAEFLSAD</sequence>
<comment type="caution">
    <text evidence="4">The sequence shown here is derived from an EMBL/GenBank/DDBJ whole genome shotgun (WGS) entry which is preliminary data.</text>
</comment>
<gene>
    <name evidence="4" type="ORF">G4Z14_18380</name>
</gene>
<reference evidence="4 5" key="1">
    <citation type="submission" date="2020-02" db="EMBL/GenBank/DDBJ databases">
        <authorList>
            <person name="Chen W.-M."/>
        </authorList>
    </citation>
    <scope>NUCLEOTIDE SEQUENCE [LARGE SCALE GENOMIC DNA]</scope>
    <source>
        <strain evidence="4 5">KMS-5</strain>
    </source>
</reference>
<accession>A0A6M0QYZ4</accession>
<comment type="similarity">
    <text evidence="1">Belongs to the N-acetylmuramoyl-L-alanine amidase 2 family.</text>
</comment>
<dbReference type="InterPro" id="IPR006619">
    <property type="entry name" value="PGRP_domain_met/bac"/>
</dbReference>
<dbReference type="GO" id="GO:0008270">
    <property type="term" value="F:zinc ion binding"/>
    <property type="evidence" value="ECO:0007669"/>
    <property type="project" value="InterPro"/>
</dbReference>
<dbReference type="AlphaFoldDB" id="A0A6M0QYZ4"/>
<evidence type="ECO:0000313" key="4">
    <source>
        <dbReference type="EMBL" id="NEY92251.1"/>
    </source>
</evidence>
<dbReference type="SMART" id="SM00701">
    <property type="entry name" value="PGRP"/>
    <property type="match status" value="1"/>
</dbReference>
<evidence type="ECO:0000313" key="5">
    <source>
        <dbReference type="Proteomes" id="UP000477782"/>
    </source>
</evidence>
<dbReference type="SMART" id="SM00644">
    <property type="entry name" value="Ami_2"/>
    <property type="match status" value="1"/>
</dbReference>
<dbReference type="InterPro" id="IPR002502">
    <property type="entry name" value="Amidase_domain"/>
</dbReference>
<dbReference type="Proteomes" id="UP000477782">
    <property type="component" value="Unassembled WGS sequence"/>
</dbReference>
<organism evidence="4 5">
    <name type="scientific">Tabrizicola oligotrophica</name>
    <dbReference type="NCBI Taxonomy" id="2710650"/>
    <lineage>
        <taxon>Bacteria</taxon>
        <taxon>Pseudomonadati</taxon>
        <taxon>Pseudomonadota</taxon>
        <taxon>Alphaproteobacteria</taxon>
        <taxon>Rhodobacterales</taxon>
        <taxon>Paracoccaceae</taxon>
        <taxon>Tabrizicola</taxon>
    </lineage>
</organism>
<feature type="domain" description="N-acetylmuramoyl-L-alanine amidase" evidence="2">
    <location>
        <begin position="2"/>
        <end position="141"/>
    </location>
</feature>
<dbReference type="GO" id="GO:0008745">
    <property type="term" value="F:N-acetylmuramoyl-L-alanine amidase activity"/>
    <property type="evidence" value="ECO:0007669"/>
    <property type="project" value="UniProtKB-EC"/>
</dbReference>
<feature type="domain" description="Peptidoglycan recognition protein family" evidence="3">
    <location>
        <begin position="12"/>
        <end position="135"/>
    </location>
</feature>
<protein>
    <submittedName>
        <fullName evidence="4">Lysozyme</fullName>
        <ecNumber evidence="4">3.5.1.28</ecNumber>
    </submittedName>
</protein>
<dbReference type="EC" id="3.5.1.28" evidence="4"/>
<proteinExistence type="inferred from homology"/>
<evidence type="ECO:0000259" key="2">
    <source>
        <dbReference type="SMART" id="SM00644"/>
    </source>
</evidence>
<name>A0A6M0QYZ4_9RHOB</name>
<keyword evidence="5" id="KW-1185">Reference proteome</keyword>
<evidence type="ECO:0000256" key="1">
    <source>
        <dbReference type="ARBA" id="ARBA00007553"/>
    </source>
</evidence>
<dbReference type="Gene3D" id="3.40.80.10">
    <property type="entry name" value="Peptidoglycan recognition protein-like"/>
    <property type="match status" value="1"/>
</dbReference>
<dbReference type="SUPFAM" id="SSF55846">
    <property type="entry name" value="N-acetylmuramoyl-L-alanine amidase-like"/>
    <property type="match status" value="1"/>
</dbReference>
<dbReference type="InterPro" id="IPR036505">
    <property type="entry name" value="Amidase/PGRP_sf"/>
</dbReference>
<evidence type="ECO:0000259" key="3">
    <source>
        <dbReference type="SMART" id="SM00701"/>
    </source>
</evidence>
<dbReference type="GO" id="GO:0009253">
    <property type="term" value="P:peptidoglycan catabolic process"/>
    <property type="evidence" value="ECO:0007669"/>
    <property type="project" value="InterPro"/>
</dbReference>
<dbReference type="PANTHER" id="PTHR11022:SF41">
    <property type="entry name" value="PEPTIDOGLYCAN-RECOGNITION PROTEIN LC-RELATED"/>
    <property type="match status" value="1"/>
</dbReference>
<dbReference type="InterPro" id="IPR015510">
    <property type="entry name" value="PGRP"/>
</dbReference>
<dbReference type="Pfam" id="PF01510">
    <property type="entry name" value="Amidase_2"/>
    <property type="match status" value="1"/>
</dbReference>
<dbReference type="CDD" id="cd06583">
    <property type="entry name" value="PGRP"/>
    <property type="match status" value="1"/>
</dbReference>